<evidence type="ECO:0000256" key="3">
    <source>
        <dbReference type="ARBA" id="ARBA00023163"/>
    </source>
</evidence>
<reference evidence="5" key="1">
    <citation type="submission" date="2019-12" db="EMBL/GenBank/DDBJ databases">
        <title>Haloferax alexandrinus strain pws11.</title>
        <authorList>
            <person name="Verma D.K."/>
            <person name="Gopal K."/>
            <person name="Prasad E.S."/>
        </authorList>
    </citation>
    <scope>NUCLEOTIDE SEQUENCE</scope>
    <source>
        <strain evidence="5">Pws11</strain>
    </source>
</reference>
<sequence>MALRDIYERTFDESCGKTIDATDCPECDGTLTTEGGETGCDECGLIVNQYYIDHTHGPRVFDDDPEPMRRTGSRLTPARHDYGVSAEIGYKRDANGNRVSSKKQWQLHRLRREHRRARYGSKAERNLAHALQEIARMSSALDLPRSVVEEASQVYRQAQHRDLIRGRSIEMMAAGSLYAACRCRGLQRRPGEIGSVARCTADQLRTGYRALKVDMEIEPQIVTARTYVPRLASDCRVTSEVNARAYELADLADRDRITNGRNPAGVAAACLYLAGNERGSAKTQAEFAAAADVTVSTLRARYYELRERA</sequence>
<dbReference type="PRINTS" id="PR00685">
    <property type="entry name" value="TIFACTORIIB"/>
</dbReference>
<dbReference type="Gene3D" id="1.10.472.170">
    <property type="match status" value="1"/>
</dbReference>
<dbReference type="Pfam" id="PF00382">
    <property type="entry name" value="TFIIB"/>
    <property type="match status" value="2"/>
</dbReference>
<dbReference type="Gene3D" id="1.10.472.10">
    <property type="entry name" value="Cyclin-like"/>
    <property type="match status" value="1"/>
</dbReference>
<organism evidence="5 6">
    <name type="scientific">Haloferax volcanii</name>
    <name type="common">Halobacterium volcanii</name>
    <dbReference type="NCBI Taxonomy" id="2246"/>
    <lineage>
        <taxon>Archaea</taxon>
        <taxon>Methanobacteriati</taxon>
        <taxon>Methanobacteriota</taxon>
        <taxon>Stenosarchaea group</taxon>
        <taxon>Halobacteria</taxon>
        <taxon>Halobacteriales</taxon>
        <taxon>Haloferacaceae</taxon>
        <taxon>Haloferax</taxon>
    </lineage>
</organism>
<dbReference type="Proteomes" id="UP000619835">
    <property type="component" value="Unassembled WGS sequence"/>
</dbReference>
<evidence type="ECO:0000313" key="5">
    <source>
        <dbReference type="EMBL" id="NLV03603.1"/>
    </source>
</evidence>
<evidence type="ECO:0000259" key="4">
    <source>
        <dbReference type="SMART" id="SM00385"/>
    </source>
</evidence>
<keyword evidence="3" id="KW-0804">Transcription</keyword>
<dbReference type="InterPro" id="IPR013763">
    <property type="entry name" value="Cyclin-like_dom"/>
</dbReference>
<dbReference type="GO" id="GO:0070897">
    <property type="term" value="P:transcription preinitiation complex assembly"/>
    <property type="evidence" value="ECO:0007669"/>
    <property type="project" value="InterPro"/>
</dbReference>
<comment type="caution">
    <text evidence="5">The sequence shown here is derived from an EMBL/GenBank/DDBJ whole genome shotgun (WGS) entry which is preliminary data.</text>
</comment>
<dbReference type="InterPro" id="IPR000812">
    <property type="entry name" value="TFIIB"/>
</dbReference>
<feature type="domain" description="Cyclin-like" evidence="4">
    <location>
        <begin position="226"/>
        <end position="307"/>
    </location>
</feature>
<dbReference type="GO" id="GO:0097550">
    <property type="term" value="C:transcription preinitiation complex"/>
    <property type="evidence" value="ECO:0007669"/>
    <property type="project" value="TreeGrafter"/>
</dbReference>
<dbReference type="GO" id="GO:0017025">
    <property type="term" value="F:TBP-class protein binding"/>
    <property type="evidence" value="ECO:0007669"/>
    <property type="project" value="InterPro"/>
</dbReference>
<keyword evidence="1" id="KW-0677">Repeat</keyword>
<dbReference type="SUPFAM" id="SSF47954">
    <property type="entry name" value="Cyclin-like"/>
    <property type="match status" value="2"/>
</dbReference>
<proteinExistence type="predicted"/>
<accession>A0A847TKR1</accession>
<feature type="domain" description="Cyclin-like" evidence="4">
    <location>
        <begin position="132"/>
        <end position="213"/>
    </location>
</feature>
<evidence type="ECO:0000256" key="1">
    <source>
        <dbReference type="ARBA" id="ARBA00022737"/>
    </source>
</evidence>
<dbReference type="AlphaFoldDB" id="A0A847TKR1"/>
<dbReference type="SMART" id="SM00385">
    <property type="entry name" value="CYCLIN"/>
    <property type="match status" value="2"/>
</dbReference>
<dbReference type="InterPro" id="IPR036915">
    <property type="entry name" value="Cyclin-like_sf"/>
</dbReference>
<evidence type="ECO:0000256" key="2">
    <source>
        <dbReference type="ARBA" id="ARBA00023015"/>
    </source>
</evidence>
<gene>
    <name evidence="5" type="ORF">GOC85_13605</name>
</gene>
<dbReference type="EMBL" id="WOWC01000001">
    <property type="protein sequence ID" value="NLV03603.1"/>
    <property type="molecule type" value="Genomic_DNA"/>
</dbReference>
<protein>
    <submittedName>
        <fullName evidence="5">Transcription initiation factor IIB family protein</fullName>
    </submittedName>
</protein>
<dbReference type="PANTHER" id="PTHR11618">
    <property type="entry name" value="TRANSCRIPTION INITIATION FACTOR IIB-RELATED"/>
    <property type="match status" value="1"/>
</dbReference>
<evidence type="ECO:0000313" key="6">
    <source>
        <dbReference type="Proteomes" id="UP000619835"/>
    </source>
</evidence>
<dbReference type="InterPro" id="IPR013150">
    <property type="entry name" value="TFIIB_cyclin"/>
</dbReference>
<keyword evidence="2" id="KW-0805">Transcription regulation</keyword>
<dbReference type="PANTHER" id="PTHR11618:SF13">
    <property type="entry name" value="TRANSCRIPTION INITIATION FACTOR IIB"/>
    <property type="match status" value="1"/>
</dbReference>
<name>A0A847TKR1_HALVO</name>